<dbReference type="EMBL" id="JAWDGP010004170">
    <property type="protein sequence ID" value="KAK3767131.1"/>
    <property type="molecule type" value="Genomic_DNA"/>
</dbReference>
<keyword evidence="2" id="KW-1185">Reference proteome</keyword>
<evidence type="ECO:0000313" key="1">
    <source>
        <dbReference type="EMBL" id="KAK3767131.1"/>
    </source>
</evidence>
<gene>
    <name evidence="1" type="ORF">RRG08_018003</name>
</gene>
<protein>
    <submittedName>
        <fullName evidence="1">Uncharacterized protein</fullName>
    </submittedName>
</protein>
<dbReference type="Proteomes" id="UP001283361">
    <property type="component" value="Unassembled WGS sequence"/>
</dbReference>
<dbReference type="AlphaFoldDB" id="A0AAE1DE19"/>
<evidence type="ECO:0000313" key="2">
    <source>
        <dbReference type="Proteomes" id="UP001283361"/>
    </source>
</evidence>
<accession>A0AAE1DE19</accession>
<name>A0AAE1DE19_9GAST</name>
<organism evidence="1 2">
    <name type="scientific">Elysia crispata</name>
    <name type="common">lettuce slug</name>
    <dbReference type="NCBI Taxonomy" id="231223"/>
    <lineage>
        <taxon>Eukaryota</taxon>
        <taxon>Metazoa</taxon>
        <taxon>Spiralia</taxon>
        <taxon>Lophotrochozoa</taxon>
        <taxon>Mollusca</taxon>
        <taxon>Gastropoda</taxon>
        <taxon>Heterobranchia</taxon>
        <taxon>Euthyneura</taxon>
        <taxon>Panpulmonata</taxon>
        <taxon>Sacoglossa</taxon>
        <taxon>Placobranchoidea</taxon>
        <taxon>Plakobranchidae</taxon>
        <taxon>Elysia</taxon>
    </lineage>
</organism>
<sequence length="87" mass="9783">MLQLSSMVIGSDNIAGEEGKEKKVFTIFIIFSDKHPCPRMTSKDISCPSTRLYSSKHGSGLVAETDLMQDNDNAREWQAARYLKETK</sequence>
<proteinExistence type="predicted"/>
<reference evidence="1" key="1">
    <citation type="journal article" date="2023" name="G3 (Bethesda)">
        <title>A reference genome for the long-term kleptoplast-retaining sea slug Elysia crispata morphotype clarki.</title>
        <authorList>
            <person name="Eastman K.E."/>
            <person name="Pendleton A.L."/>
            <person name="Shaikh M.A."/>
            <person name="Suttiyut T."/>
            <person name="Ogas R."/>
            <person name="Tomko P."/>
            <person name="Gavelis G."/>
            <person name="Widhalm J.R."/>
            <person name="Wisecaver J.H."/>
        </authorList>
    </citation>
    <scope>NUCLEOTIDE SEQUENCE</scope>
    <source>
        <strain evidence="1">ECLA1</strain>
    </source>
</reference>
<comment type="caution">
    <text evidence="1">The sequence shown here is derived from an EMBL/GenBank/DDBJ whole genome shotgun (WGS) entry which is preliminary data.</text>
</comment>